<accession>A0ACB9Y826</accession>
<name>A0ACB9Y826_PLABR</name>
<comment type="caution">
    <text evidence="1">The sequence shown here is derived from an EMBL/GenBank/DDBJ whole genome shotgun (WGS) entry which is preliminary data.</text>
</comment>
<organism evidence="1 2">
    <name type="scientific">Plasmodium brasilianum</name>
    <dbReference type="NCBI Taxonomy" id="5824"/>
    <lineage>
        <taxon>Eukaryota</taxon>
        <taxon>Sar</taxon>
        <taxon>Alveolata</taxon>
        <taxon>Apicomplexa</taxon>
        <taxon>Aconoidasida</taxon>
        <taxon>Haemosporida</taxon>
        <taxon>Plasmodiidae</taxon>
        <taxon>Plasmodium</taxon>
        <taxon>Plasmodium (Plasmodium)</taxon>
    </lineage>
</organism>
<dbReference type="Proteomes" id="UP001056978">
    <property type="component" value="Chromosome 10"/>
</dbReference>
<gene>
    <name evidence="1" type="ORF">MKS88_003406</name>
</gene>
<reference evidence="1" key="1">
    <citation type="submission" date="2022-06" db="EMBL/GenBank/DDBJ databases">
        <title>The First Complete Genome of the Simian Malaria Parasite Plasmodium brasilianum.</title>
        <authorList>
            <person name="Bajic M."/>
            <person name="Ravishankar S."/>
        </authorList>
    </citation>
    <scope>NUCLEOTIDE SEQUENCE</scope>
    <source>
        <strain evidence="1">Bolivian I</strain>
    </source>
</reference>
<evidence type="ECO:0000313" key="1">
    <source>
        <dbReference type="EMBL" id="KAI4837985.1"/>
    </source>
</evidence>
<dbReference type="EMBL" id="CM043778">
    <property type="protein sequence ID" value="KAI4837985.1"/>
    <property type="molecule type" value="Genomic_DNA"/>
</dbReference>
<sequence length="1575" mass="184205">MVNQNNGIFSKLTGLTFTLFKLNIENINEEIDENISPLEKAVLFGSSNLKCRKIIFMKDLMKLLNNINYENFKKYIYPLIVKLSDDNNIEIKNEICNKIGDLCAYLLQNNNDSDGCEDIIKLIFPILDKFIKSYDNKSIIGNVMKSLLILSTHINSKYRKNIIFPFILSLITNEEYKAIGFILLIKICHIFERDIIFSFLIPYTEYFFKKKDEEIKIYTSSYFYNICKMLKEEDLSRIFLIFKNMCNDENDIIKIINIYNCAHISSLYSKTLFFNFFVPLFNNFLRNGNLFIFYYSLINLLFFICIFEDINLIHPFYVHKIIFFFNNVFSSHLFTLNYLNETAKKKNNYFFLNITKDENTYIEGAETNEGIEKDIVAPIEDVNQEGFEVDKNNIDRTTISESLIGLANLVSKPSREFHPSFRSIKEDIAYTKEDKEGLIVDELINMNIMRIEKEVRSSSCSTTTNENHSVVPQKGEKRCSSINDNLLEREDIIIEGDLLIKRNYEINNLHEHLQDENKSEEANVKLNGKITTQSNGLNHDMITCNSSIKEERSKSSGEIATEENALIYPSKSEGEGVAVVTSEGCFEIKEGDVKVMDRVEIMKKAKGETYVKGEENEKEKDVHYSSSSGNEPNSSSSILIEGAGDICIEHNEYNIINGYYEKPQEVLEEKDINNNGIIKINEKVEEGGTLLIPSSSALLETSYSTSMLPSISASSNGMLSSSSIFFNNNLINDLIINNTHFCVSISQFFQIHGNDDRYGRIDNYHSVKRVETEEEEQKEEKKGVDGKNVGYMEGESRRNEFVHLNENDLTDIDNTFNHDKTIDINLIKGCYYNELELIKSSMIYGKIFLKKKKEENKNKKGNNDPINYDNNDDDNDIYNIGAIDFDSIKKKFFFDTPNNIIVSHNINAVYISALHIPMLILIFREYFFRFFSHVFFFICTYPYYFIRKIIASLFYDILHNLFDAKFLKINVEKLNKEQEKLNNLIRKEDNRMRRGKNTSSLHLSHSIKAENKKYRNDFKNVQRNEYTEIMHTFNNDYATYYSMKRIQNIKLVEDELNNECKENAYTDNIRGDKVVVRLRSASTNVKSRSNRLTERKKEKNNCNDTYKQEKETSKRGKKESIEIVREIKRKDIGKDNRENNEKDSKENNGEDSKENNEEDNREDNREDNGKDNGEDSGEDNGEDNREDNREDNGKDNGEDSGEDNGEDNREDNREDNWTDKRNINSEKNGTNQNKEKTDKFENSESYNKIIKRIQKQINANLYESDFFINEENENFFFYKKFLNKYENVYIKFIEKFKKYYTNDSLLFFFHFFIYYFLRDSNVLVKKAILKNYDKIISFFPCSIQKILMSYLFHVLEFKTLNYSLRRKVSKIIFRIVSKTDDARLCKDEVAAIRLYTSSYFYLFLIKGCPRLYNFFKGNGELLPVEEYKKDIVVTNENNYKLQSRSFTGGDEVSLIKTVIITFAKSNHFYDRQIFINMCDKIIHECPKNLFLLYFLKPFVILSDDKIKVVRITWETCVLSQFKKKRQLSNVSNVFEKLNEVYEKYGKAAVSKCNLADLSSSNNASIKTFDLHDLDD</sequence>
<keyword evidence="2" id="KW-1185">Reference proteome</keyword>
<evidence type="ECO:0000313" key="2">
    <source>
        <dbReference type="Proteomes" id="UP001056978"/>
    </source>
</evidence>
<protein>
    <submittedName>
        <fullName evidence="1">Armadillo repeat protein</fullName>
    </submittedName>
</protein>
<proteinExistence type="predicted"/>